<keyword evidence="3" id="KW-1133">Transmembrane helix</keyword>
<keyword evidence="4" id="KW-0969">Cilium</keyword>
<dbReference type="Proteomes" id="UP000753724">
    <property type="component" value="Unassembled WGS sequence"/>
</dbReference>
<keyword evidence="3" id="KW-0472">Membrane</keyword>
<feature type="transmembrane region" description="Helical" evidence="3">
    <location>
        <begin position="191"/>
        <end position="212"/>
    </location>
</feature>
<gene>
    <name evidence="4" type="primary">flhB</name>
    <name evidence="4" type="ORF">GTZ99_13280</name>
</gene>
<comment type="similarity">
    <text evidence="1">Belongs to the type III secretion exporter family.</text>
</comment>
<evidence type="ECO:0000256" key="1">
    <source>
        <dbReference type="ARBA" id="ARBA00010690"/>
    </source>
</evidence>
<dbReference type="InterPro" id="IPR006135">
    <property type="entry name" value="T3SS_substrate_exporter"/>
</dbReference>
<proteinExistence type="inferred from homology"/>
<feature type="transmembrane region" description="Helical" evidence="3">
    <location>
        <begin position="31"/>
        <end position="52"/>
    </location>
</feature>
<reference evidence="5" key="1">
    <citation type="submission" date="2020-01" db="EMBL/GenBank/DDBJ databases">
        <title>Sphingomonas sp. strain CSW-10.</title>
        <authorList>
            <person name="Chen W.-M."/>
        </authorList>
    </citation>
    <scope>NUCLEOTIDE SEQUENCE [LARGE SCALE GENOMIC DNA]</scope>
    <source>
        <strain evidence="5">FSY-8</strain>
    </source>
</reference>
<keyword evidence="4" id="KW-0966">Cell projection</keyword>
<dbReference type="InterPro" id="IPR029025">
    <property type="entry name" value="T3SS_substrate_exporter_C"/>
</dbReference>
<dbReference type="PANTHER" id="PTHR30531">
    <property type="entry name" value="FLAGELLAR BIOSYNTHETIC PROTEIN FLHB"/>
    <property type="match status" value="1"/>
</dbReference>
<comment type="caution">
    <text evidence="4">The sequence shown here is derived from an EMBL/GenBank/DDBJ whole genome shotgun (WGS) entry which is preliminary data.</text>
</comment>
<sequence>MAEGGEKTHAPTPKRIEEAVKKGDVLRSRELGVAGSILIGAAFFQIAGPWTFHSMERAMRLCLQWERGDLEDFNPARLLFAIGAEIAPPILGLGFGVILITLITQLAMAGPGRFVPHNLIPKGGRLNPMNGLQRMFGMNGWIEVGKGLLKLALLGSIGFAWARSRLEALMELNGTQLAGQLDFAWEAFLSLLYQLGAGLVVIALADFPIQWFRRMQRLRMSLEEIREEHKQQEGSPEAKGAQKSRMRQVAMSAVAGAMKNAQFVVTNPTHFAIAIAYDPDLAPAPVVLARGRGERALAIRELAGEKGLPVLEYPGLARALYYTTRENQQIREELYMAVAAVLAFVMALTRGEARPAPDVDVPTEMRFDAEGRPDPDNRETVPPPPPPPSGLA</sequence>
<feature type="transmembrane region" description="Helical" evidence="3">
    <location>
        <begin position="78"/>
        <end position="103"/>
    </location>
</feature>
<protein>
    <submittedName>
        <fullName evidence="4">Flagellar type III secretion system protein FlhB</fullName>
    </submittedName>
</protein>
<evidence type="ECO:0000256" key="3">
    <source>
        <dbReference type="SAM" id="Phobius"/>
    </source>
</evidence>
<feature type="compositionally biased region" description="Pro residues" evidence="2">
    <location>
        <begin position="381"/>
        <end position="392"/>
    </location>
</feature>
<feature type="region of interest" description="Disordered" evidence="2">
    <location>
        <begin position="354"/>
        <end position="392"/>
    </location>
</feature>
<dbReference type="PANTHER" id="PTHR30531:SF12">
    <property type="entry name" value="FLAGELLAR BIOSYNTHETIC PROTEIN FLHB"/>
    <property type="match status" value="1"/>
</dbReference>
<name>A0ABW9XG42_9SPHN</name>
<evidence type="ECO:0000313" key="4">
    <source>
        <dbReference type="EMBL" id="NBC37522.1"/>
    </source>
</evidence>
<evidence type="ECO:0000256" key="2">
    <source>
        <dbReference type="SAM" id="MobiDB-lite"/>
    </source>
</evidence>
<dbReference type="SUPFAM" id="SSF160544">
    <property type="entry name" value="EscU C-terminal domain-like"/>
    <property type="match status" value="1"/>
</dbReference>
<accession>A0ABW9XG42</accession>
<organism evidence="4 5">
    <name type="scientific">Novosphingobium ovatum</name>
    <dbReference type="NCBI Taxonomy" id="1908523"/>
    <lineage>
        <taxon>Bacteria</taxon>
        <taxon>Pseudomonadati</taxon>
        <taxon>Pseudomonadota</taxon>
        <taxon>Alphaproteobacteria</taxon>
        <taxon>Sphingomonadales</taxon>
        <taxon>Sphingomonadaceae</taxon>
        <taxon>Novosphingobium</taxon>
    </lineage>
</organism>
<dbReference type="Pfam" id="PF01312">
    <property type="entry name" value="Bac_export_2"/>
    <property type="match status" value="1"/>
</dbReference>
<evidence type="ECO:0000313" key="5">
    <source>
        <dbReference type="Proteomes" id="UP000753724"/>
    </source>
</evidence>
<dbReference type="RefSeq" id="WP_161719650.1">
    <property type="nucleotide sequence ID" value="NZ_JAAAPO010000005.1"/>
</dbReference>
<dbReference type="PRINTS" id="PR00950">
    <property type="entry name" value="TYPE3IMSPROT"/>
</dbReference>
<dbReference type="EMBL" id="JAAAPO010000005">
    <property type="protein sequence ID" value="NBC37522.1"/>
    <property type="molecule type" value="Genomic_DNA"/>
</dbReference>
<feature type="transmembrane region" description="Helical" evidence="3">
    <location>
        <begin position="144"/>
        <end position="162"/>
    </location>
</feature>
<keyword evidence="4" id="KW-0282">Flagellum</keyword>
<keyword evidence="3" id="KW-0812">Transmembrane</keyword>
<feature type="compositionally biased region" description="Basic and acidic residues" evidence="2">
    <location>
        <begin position="354"/>
        <end position="379"/>
    </location>
</feature>
<dbReference type="Gene3D" id="3.40.1690.10">
    <property type="entry name" value="secretion proteins EscU"/>
    <property type="match status" value="1"/>
</dbReference>
<keyword evidence="5" id="KW-1185">Reference proteome</keyword>